<evidence type="ECO:0000313" key="4">
    <source>
        <dbReference type="Proteomes" id="UP000019184"/>
    </source>
</evidence>
<dbReference type="OrthoDB" id="5573946at2"/>
<dbReference type="Proteomes" id="UP000019184">
    <property type="component" value="Unassembled WGS sequence"/>
</dbReference>
<dbReference type="AlphaFoldDB" id="A0A7U7GDQ0"/>
<evidence type="ECO:0000256" key="2">
    <source>
        <dbReference type="SAM" id="Phobius"/>
    </source>
</evidence>
<name>A0A7U7GDQ0_9GAMM</name>
<accession>A0A7U7GDQ0</accession>
<feature type="transmembrane region" description="Helical" evidence="2">
    <location>
        <begin position="59"/>
        <end position="87"/>
    </location>
</feature>
<organism evidence="3 4">
    <name type="scientific">Candidatus Contendobacter odensis Run_B_J11</name>
    <dbReference type="NCBI Taxonomy" id="1400861"/>
    <lineage>
        <taxon>Bacteria</taxon>
        <taxon>Pseudomonadati</taxon>
        <taxon>Pseudomonadota</taxon>
        <taxon>Gammaproteobacteria</taxon>
        <taxon>Candidatus Competibacteraceae</taxon>
        <taxon>Candidatus Contendibacter</taxon>
    </lineage>
</organism>
<evidence type="ECO:0000256" key="1">
    <source>
        <dbReference type="SAM" id="MobiDB-lite"/>
    </source>
</evidence>
<proteinExistence type="predicted"/>
<keyword evidence="2" id="KW-1133">Transmembrane helix</keyword>
<feature type="transmembrane region" description="Helical" evidence="2">
    <location>
        <begin position="99"/>
        <end position="118"/>
    </location>
</feature>
<gene>
    <name evidence="3" type="ORF">BN874_390010</name>
</gene>
<feature type="region of interest" description="Disordered" evidence="1">
    <location>
        <begin position="1"/>
        <end position="20"/>
    </location>
</feature>
<protein>
    <recommendedName>
        <fullName evidence="5">Phage holin family protein</fullName>
    </recommendedName>
</protein>
<reference evidence="3 4" key="1">
    <citation type="journal article" date="2014" name="ISME J.">
        <title>Candidatus Competibacter-lineage genomes retrieved from metagenomes reveal functional metabolic diversity.</title>
        <authorList>
            <person name="McIlroy S.J."/>
            <person name="Albertsen M."/>
            <person name="Andresen E.K."/>
            <person name="Saunders A.M."/>
            <person name="Kristiansen R."/>
            <person name="Stokholm-Bjerregaard M."/>
            <person name="Nielsen K.L."/>
            <person name="Nielsen P.H."/>
        </authorList>
    </citation>
    <scope>NUCLEOTIDE SEQUENCE [LARGE SCALE GENOMIC DNA]</scope>
    <source>
        <strain evidence="3 4">Run_B_J11</strain>
    </source>
</reference>
<dbReference type="RefSeq" id="WP_051497868.1">
    <property type="nucleotide sequence ID" value="NZ_CBTK010000253.1"/>
</dbReference>
<sequence length="147" mass="15355">MDPTPAGEQRVGSRATSSDPIRRVGLPKEAQLLWCELRGLAHDHLQLAALETQRAGESLVTMITAAMMVAGLLLSAWLGLVGAAVLALTGSGIMTSDSALLLAVAVNLLLALMLCGVIRRRSHDLRFPANTGALQPTASKSSNAETS</sequence>
<evidence type="ECO:0000313" key="3">
    <source>
        <dbReference type="EMBL" id="CDH46183.1"/>
    </source>
</evidence>
<keyword evidence="2" id="KW-0812">Transmembrane</keyword>
<comment type="caution">
    <text evidence="3">The sequence shown here is derived from an EMBL/GenBank/DDBJ whole genome shotgun (WGS) entry which is preliminary data.</text>
</comment>
<evidence type="ECO:0008006" key="5">
    <source>
        <dbReference type="Google" id="ProtNLM"/>
    </source>
</evidence>
<keyword evidence="4" id="KW-1185">Reference proteome</keyword>
<keyword evidence="2" id="KW-0472">Membrane</keyword>
<dbReference type="EMBL" id="CBTK010000253">
    <property type="protein sequence ID" value="CDH46183.1"/>
    <property type="molecule type" value="Genomic_DNA"/>
</dbReference>